<dbReference type="GO" id="GO:0046872">
    <property type="term" value="F:metal ion binding"/>
    <property type="evidence" value="ECO:0007669"/>
    <property type="project" value="UniProtKB-KW"/>
</dbReference>
<evidence type="ECO:0000256" key="2">
    <source>
        <dbReference type="ARBA" id="ARBA00022723"/>
    </source>
</evidence>
<gene>
    <name evidence="4" type="ORF">SAMN05443550_103407</name>
</gene>
<dbReference type="SUPFAM" id="SSF102705">
    <property type="entry name" value="NIF3 (NGG1p interacting factor 3)-like"/>
    <property type="match status" value="1"/>
</dbReference>
<dbReference type="STRING" id="425514.SAMN05443550_103407"/>
<protein>
    <submittedName>
        <fullName evidence="4">Putative GTP cyclohydrolase 1 type 2, NIF3 family</fullName>
    </submittedName>
</protein>
<evidence type="ECO:0000313" key="4">
    <source>
        <dbReference type="EMBL" id="SEA49407.1"/>
    </source>
</evidence>
<keyword evidence="2 3" id="KW-0479">Metal-binding</keyword>
<dbReference type="InterPro" id="IPR036069">
    <property type="entry name" value="DUF34/NIF3_sf"/>
</dbReference>
<dbReference type="GO" id="GO:0005737">
    <property type="term" value="C:cytoplasm"/>
    <property type="evidence" value="ECO:0007669"/>
    <property type="project" value="TreeGrafter"/>
</dbReference>
<feature type="binding site" evidence="3">
    <location>
        <position position="109"/>
    </location>
    <ligand>
        <name>a divalent metal cation</name>
        <dbReference type="ChEBI" id="CHEBI:60240"/>
        <label>1</label>
    </ligand>
</feature>
<dbReference type="InterPro" id="IPR002678">
    <property type="entry name" value="DUF34/NIF3"/>
</dbReference>
<evidence type="ECO:0000313" key="5">
    <source>
        <dbReference type="Proteomes" id="UP000198850"/>
    </source>
</evidence>
<dbReference type="RefSeq" id="WP_217631536.1">
    <property type="nucleotide sequence ID" value="NZ_FNRA01000003.1"/>
</dbReference>
<organism evidence="4 5">
    <name type="scientific">Pedobacter hartonius</name>
    <dbReference type="NCBI Taxonomy" id="425514"/>
    <lineage>
        <taxon>Bacteria</taxon>
        <taxon>Pseudomonadati</taxon>
        <taxon>Bacteroidota</taxon>
        <taxon>Sphingobacteriia</taxon>
        <taxon>Sphingobacteriales</taxon>
        <taxon>Sphingobacteriaceae</taxon>
        <taxon>Pedobacter</taxon>
    </lineage>
</organism>
<dbReference type="PANTHER" id="PTHR13799">
    <property type="entry name" value="NGG1 INTERACTING FACTOR 3"/>
    <property type="match status" value="1"/>
</dbReference>
<feature type="binding site" evidence="3">
    <location>
        <position position="274"/>
    </location>
    <ligand>
        <name>a divalent metal cation</name>
        <dbReference type="ChEBI" id="CHEBI:60240"/>
        <label>1</label>
    </ligand>
</feature>
<name>A0A1H4BMV0_9SPHI</name>
<dbReference type="Gene3D" id="3.40.1390.30">
    <property type="entry name" value="NIF3 (NGG1p interacting factor 3)-like"/>
    <property type="match status" value="2"/>
</dbReference>
<sequence length="306" mass="34614">MKNESADPCPLMERRYFISNTLKALGTFALLPYISTAHVLTDASKTYTVDDIMQLILKEIPGAPFKQTVDTLKSGNKEMIVTGIVTTMFSTIQVIEQALRLRANFIIAHEPTFYNHADDINYVAQNSEVKKKQALLLKHGITVWRFHDYWHACKPDGIQYGFMKKMDWLPYFKSREEPLILPPLSLENLAKQLKQKLGIEKLRIIGDPAQSCSRVAVMPGAWGGQNQMLLLETKKPDVLVVGELQEWETAEYIRDGRLMGGKTSLIVLGHAVSEEPGMEYLVEWLQPKLPGLTVTHLTSGNPFTWI</sequence>
<dbReference type="AlphaFoldDB" id="A0A1H4BMV0"/>
<evidence type="ECO:0000256" key="3">
    <source>
        <dbReference type="PIRSR" id="PIRSR602678-1"/>
    </source>
</evidence>
<dbReference type="Pfam" id="PF01784">
    <property type="entry name" value="DUF34_NIF3"/>
    <property type="match status" value="1"/>
</dbReference>
<reference evidence="4 5" key="1">
    <citation type="submission" date="2016-10" db="EMBL/GenBank/DDBJ databases">
        <authorList>
            <person name="de Groot N.N."/>
        </authorList>
    </citation>
    <scope>NUCLEOTIDE SEQUENCE [LARGE SCALE GENOMIC DNA]</scope>
    <source>
        <strain evidence="4 5">DSM 19033</strain>
    </source>
</reference>
<keyword evidence="5" id="KW-1185">Reference proteome</keyword>
<accession>A0A1H4BMV0</accession>
<comment type="similarity">
    <text evidence="1">Belongs to the GTP cyclohydrolase I type 2/NIF3 family.</text>
</comment>
<evidence type="ECO:0000256" key="1">
    <source>
        <dbReference type="ARBA" id="ARBA00006964"/>
    </source>
</evidence>
<dbReference type="GO" id="GO:0016787">
    <property type="term" value="F:hydrolase activity"/>
    <property type="evidence" value="ECO:0007669"/>
    <property type="project" value="UniProtKB-KW"/>
</dbReference>
<keyword evidence="4" id="KW-0378">Hydrolase</keyword>
<dbReference type="EMBL" id="FNRA01000003">
    <property type="protein sequence ID" value="SEA49407.1"/>
    <property type="molecule type" value="Genomic_DNA"/>
</dbReference>
<feature type="binding site" evidence="3">
    <location>
        <position position="270"/>
    </location>
    <ligand>
        <name>a divalent metal cation</name>
        <dbReference type="ChEBI" id="CHEBI:60240"/>
        <label>1</label>
    </ligand>
</feature>
<dbReference type="PANTHER" id="PTHR13799:SF14">
    <property type="entry name" value="GTP CYCLOHYDROLASE 1 TYPE 2 HOMOLOG"/>
    <property type="match status" value="1"/>
</dbReference>
<dbReference type="Proteomes" id="UP000198850">
    <property type="component" value="Unassembled WGS sequence"/>
</dbReference>
<proteinExistence type="inferred from homology"/>